<dbReference type="Pfam" id="PF13715">
    <property type="entry name" value="CarbopepD_reg_2"/>
    <property type="match status" value="1"/>
</dbReference>
<dbReference type="NCBIfam" id="TIGR01782">
    <property type="entry name" value="TonB-Xanth-Caul"/>
    <property type="match status" value="1"/>
</dbReference>
<keyword evidence="13" id="KW-0675">Receptor</keyword>
<reference evidence="13 14" key="1">
    <citation type="journal article" date="2017" name="Antonie Van Leeuwenhoek">
        <title>Rhizobium rhizosphaerae sp. nov., a novel species isolated from rice rhizosphere.</title>
        <authorList>
            <person name="Zhao J.J."/>
            <person name="Zhang J."/>
            <person name="Zhang R.J."/>
            <person name="Zhang C.W."/>
            <person name="Yin H.Q."/>
            <person name="Zhang X.X."/>
        </authorList>
    </citation>
    <scope>NUCLEOTIDE SEQUENCE [LARGE SCALE GENOMIC DNA]</scope>
    <source>
        <strain evidence="13 14">S18K6</strain>
    </source>
</reference>
<evidence type="ECO:0000256" key="10">
    <source>
        <dbReference type="SAM" id="SignalP"/>
    </source>
</evidence>
<dbReference type="Gene3D" id="2.170.130.10">
    <property type="entry name" value="TonB-dependent receptor, plug domain"/>
    <property type="match status" value="1"/>
</dbReference>
<dbReference type="PROSITE" id="PS52016">
    <property type="entry name" value="TONB_DEPENDENT_REC_3"/>
    <property type="match status" value="1"/>
</dbReference>
<keyword evidence="7 8" id="KW-0998">Cell outer membrane</keyword>
<keyword evidence="4 8" id="KW-0812">Transmembrane</keyword>
<evidence type="ECO:0000259" key="11">
    <source>
        <dbReference type="Pfam" id="PF00593"/>
    </source>
</evidence>
<dbReference type="InterPro" id="IPR012910">
    <property type="entry name" value="Plug_dom"/>
</dbReference>
<name>A0AAV3V7E6_9ALTE</name>
<comment type="subcellular location">
    <subcellularLocation>
        <location evidence="1 8">Cell outer membrane</location>
        <topology evidence="1 8">Multi-pass membrane protein</topology>
    </subcellularLocation>
</comment>
<proteinExistence type="inferred from homology"/>
<feature type="signal peptide" evidence="10">
    <location>
        <begin position="1"/>
        <end position="23"/>
    </location>
</feature>
<feature type="domain" description="TonB-dependent receptor-like beta-barrel" evidence="11">
    <location>
        <begin position="331"/>
        <end position="864"/>
    </location>
</feature>
<dbReference type="EMBL" id="BAEM01000062">
    <property type="protein sequence ID" value="GAC12513.1"/>
    <property type="molecule type" value="Genomic_DNA"/>
</dbReference>
<dbReference type="GO" id="GO:0030246">
    <property type="term" value="F:carbohydrate binding"/>
    <property type="evidence" value="ECO:0007669"/>
    <property type="project" value="InterPro"/>
</dbReference>
<dbReference type="SUPFAM" id="SSF49452">
    <property type="entry name" value="Starch-binding domain-like"/>
    <property type="match status" value="1"/>
</dbReference>
<sequence>MPIKKSTLTIACMSALLSLSAVAQEAGKLQGLLTDSSQTSYFSGAQITVKELGLSTVSRRDGSFRFTNLPEGQYTLEITYLGADTLEVPIDIKSGETLAKDFVLVGKRADLENIIVYGQRAGQASALNQQRSADSIKSIVSSDAIGQFPDQNAAEALQRLPGLSIERDQGEGRYVGIRGIDPNLNNVTINGLNVPSPDGGARSVALDVIPSELIQTLEVSKSVTPDMDGDAIGGSVEVKSLSAFDKKGTSASVTAQVSHNDLRDEVSPKLSGSVTNVLNDTFGVAAALSYYDRDFGSDNIESNGDDEIEQRYYSINRERLGAAVNFDYRPDFNNQYYLRTLYSRFSDDEYRLANTFTFDDDDSEVERGSKDRYEEQSILSLTAGAEHQLNDWLIEYQLGYSKADEDEPSSLYYTFVGEEMDISSVMQGKIPTIVQDASVMDLSNYELDEIELSQNYAQDTESSFKFDVTRSLEVSGHSAEIKFGGKYRDREKTNDAIVSLYDGDFDGVDPSQFEAAAPDWGLGDFGPGLHKGAMRDYFNQEEDALELAELDSEVESNGATYSNEEDILAVYLMGKIDINDLRIVAGLRYEDTDFSTSGMRVELIENEETDVEEVVNTLWKSDRSYNHLLPSLNARYEFSDKLVARFAYTQTISRPKFEDVAAYQIIETKTEEDDGVFVTEREAEAGNPELLPYESENIDLSIEYYPGDIGVLSAGYFHKSIDNFIIIADVAGTEGWEGYEEVTQAINGDTATVDGIELSWVKGFNNGFLISANGTITDSEAETLLDGELYKTSLPNQSDRIGNLTLGYENNQMSLRLTMSYKSENLEEIDGDLIRMEDSHQQIDFTAKYFINESMHVYFNAININDEPYYNYFDTPSVNAQYEEYGRTLELGFNWTL</sequence>
<comment type="caution">
    <text evidence="13">The sequence shown here is derived from an EMBL/GenBank/DDBJ whole genome shotgun (WGS) entry which is preliminary data.</text>
</comment>
<dbReference type="InterPro" id="IPR039426">
    <property type="entry name" value="TonB-dep_rcpt-like"/>
</dbReference>
<evidence type="ECO:0000313" key="13">
    <source>
        <dbReference type="EMBL" id="GAC12513.1"/>
    </source>
</evidence>
<keyword evidence="6 8" id="KW-0472">Membrane</keyword>
<keyword evidence="3 8" id="KW-1134">Transmembrane beta strand</keyword>
<dbReference type="PANTHER" id="PTHR40980:SF4">
    <property type="entry name" value="TONB-DEPENDENT RECEPTOR-LIKE BETA-BARREL DOMAIN-CONTAINING PROTEIN"/>
    <property type="match status" value="1"/>
</dbReference>
<dbReference type="GO" id="GO:0009279">
    <property type="term" value="C:cell outer membrane"/>
    <property type="evidence" value="ECO:0007669"/>
    <property type="project" value="UniProtKB-SubCell"/>
</dbReference>
<keyword evidence="2 8" id="KW-0813">Transport</keyword>
<evidence type="ECO:0000259" key="12">
    <source>
        <dbReference type="Pfam" id="PF07715"/>
    </source>
</evidence>
<evidence type="ECO:0000256" key="5">
    <source>
        <dbReference type="ARBA" id="ARBA00023077"/>
    </source>
</evidence>
<dbReference type="PANTHER" id="PTHR40980">
    <property type="entry name" value="PLUG DOMAIN-CONTAINING PROTEIN"/>
    <property type="match status" value="1"/>
</dbReference>
<dbReference type="InterPro" id="IPR036942">
    <property type="entry name" value="Beta-barrel_TonB_sf"/>
</dbReference>
<dbReference type="SUPFAM" id="SSF56935">
    <property type="entry name" value="Porins"/>
    <property type="match status" value="1"/>
</dbReference>
<keyword evidence="5 9" id="KW-0798">TonB box</keyword>
<accession>A0AAV3V7E6</accession>
<gene>
    <name evidence="13" type="ORF">GCHA_4596</name>
</gene>
<dbReference type="Pfam" id="PF00593">
    <property type="entry name" value="TonB_dep_Rec_b-barrel"/>
    <property type="match status" value="1"/>
</dbReference>
<evidence type="ECO:0000313" key="14">
    <source>
        <dbReference type="Proteomes" id="UP000006320"/>
    </source>
</evidence>
<dbReference type="InterPro" id="IPR010104">
    <property type="entry name" value="TonB_rcpt_bac"/>
</dbReference>
<evidence type="ECO:0000256" key="4">
    <source>
        <dbReference type="ARBA" id="ARBA00022692"/>
    </source>
</evidence>
<dbReference type="RefSeq" id="WP_007992144.1">
    <property type="nucleotide sequence ID" value="NZ_BAEM01000062.1"/>
</dbReference>
<evidence type="ECO:0000256" key="9">
    <source>
        <dbReference type="RuleBase" id="RU003357"/>
    </source>
</evidence>
<dbReference type="Gene3D" id="2.40.170.20">
    <property type="entry name" value="TonB-dependent receptor, beta-barrel domain"/>
    <property type="match status" value="1"/>
</dbReference>
<evidence type="ECO:0000256" key="2">
    <source>
        <dbReference type="ARBA" id="ARBA00022448"/>
    </source>
</evidence>
<evidence type="ECO:0000256" key="1">
    <source>
        <dbReference type="ARBA" id="ARBA00004571"/>
    </source>
</evidence>
<evidence type="ECO:0000256" key="3">
    <source>
        <dbReference type="ARBA" id="ARBA00022452"/>
    </source>
</evidence>
<comment type="similarity">
    <text evidence="8 9">Belongs to the TonB-dependent receptor family.</text>
</comment>
<protein>
    <submittedName>
        <fullName evidence="13">TonB-dependent receptor</fullName>
    </submittedName>
</protein>
<feature type="chain" id="PRO_5043719105" evidence="10">
    <location>
        <begin position="24"/>
        <end position="897"/>
    </location>
</feature>
<dbReference type="AlphaFoldDB" id="A0AAV3V7E6"/>
<evidence type="ECO:0000256" key="8">
    <source>
        <dbReference type="PROSITE-ProRule" id="PRU01360"/>
    </source>
</evidence>
<dbReference type="Gene3D" id="2.60.40.1120">
    <property type="entry name" value="Carboxypeptidase-like, regulatory domain"/>
    <property type="match status" value="1"/>
</dbReference>
<dbReference type="CDD" id="cd01347">
    <property type="entry name" value="ligand_gated_channel"/>
    <property type="match status" value="1"/>
</dbReference>
<evidence type="ECO:0000256" key="6">
    <source>
        <dbReference type="ARBA" id="ARBA00023136"/>
    </source>
</evidence>
<feature type="domain" description="TonB-dependent receptor plug" evidence="12">
    <location>
        <begin position="131"/>
        <end position="234"/>
    </location>
</feature>
<evidence type="ECO:0000256" key="7">
    <source>
        <dbReference type="ARBA" id="ARBA00023237"/>
    </source>
</evidence>
<keyword evidence="10" id="KW-0732">Signal</keyword>
<dbReference type="Proteomes" id="UP000006320">
    <property type="component" value="Unassembled WGS sequence"/>
</dbReference>
<dbReference type="Pfam" id="PF07715">
    <property type="entry name" value="Plug"/>
    <property type="match status" value="1"/>
</dbReference>
<dbReference type="InterPro" id="IPR037066">
    <property type="entry name" value="Plug_dom_sf"/>
</dbReference>
<dbReference type="InterPro" id="IPR000531">
    <property type="entry name" value="Beta-barrel_TonB"/>
</dbReference>
<dbReference type="InterPro" id="IPR013784">
    <property type="entry name" value="Carb-bd-like_fold"/>
</dbReference>
<organism evidence="13 14">
    <name type="scientific">Paraglaciecola chathamensis S18K6</name>
    <dbReference type="NCBI Taxonomy" id="1127672"/>
    <lineage>
        <taxon>Bacteria</taxon>
        <taxon>Pseudomonadati</taxon>
        <taxon>Pseudomonadota</taxon>
        <taxon>Gammaproteobacteria</taxon>
        <taxon>Alteromonadales</taxon>
        <taxon>Alteromonadaceae</taxon>
        <taxon>Paraglaciecola</taxon>
    </lineage>
</organism>